<accession>A0AAV5M420</accession>
<protein>
    <submittedName>
        <fullName evidence="2">Uncharacterized protein</fullName>
    </submittedName>
</protein>
<keyword evidence="3" id="KW-1185">Reference proteome</keyword>
<feature type="region of interest" description="Disordered" evidence="1">
    <location>
        <begin position="1"/>
        <end position="21"/>
    </location>
</feature>
<proteinExistence type="predicted"/>
<evidence type="ECO:0000256" key="1">
    <source>
        <dbReference type="SAM" id="MobiDB-lite"/>
    </source>
</evidence>
<dbReference type="EMBL" id="BPVZ01000167">
    <property type="protein sequence ID" value="GKV43302.1"/>
    <property type="molecule type" value="Genomic_DNA"/>
</dbReference>
<feature type="compositionally biased region" description="Basic and acidic residues" evidence="1">
    <location>
        <begin position="8"/>
        <end position="20"/>
    </location>
</feature>
<evidence type="ECO:0000313" key="3">
    <source>
        <dbReference type="Proteomes" id="UP001054252"/>
    </source>
</evidence>
<reference evidence="2 3" key="1">
    <citation type="journal article" date="2021" name="Commun. Biol.">
        <title>The genome of Shorea leprosula (Dipterocarpaceae) highlights the ecological relevance of drought in aseasonal tropical rainforests.</title>
        <authorList>
            <person name="Ng K.K.S."/>
            <person name="Kobayashi M.J."/>
            <person name="Fawcett J.A."/>
            <person name="Hatakeyama M."/>
            <person name="Paape T."/>
            <person name="Ng C.H."/>
            <person name="Ang C.C."/>
            <person name="Tnah L.H."/>
            <person name="Lee C.T."/>
            <person name="Nishiyama T."/>
            <person name="Sese J."/>
            <person name="O'Brien M.J."/>
            <person name="Copetti D."/>
            <person name="Mohd Noor M.I."/>
            <person name="Ong R.C."/>
            <person name="Putra M."/>
            <person name="Sireger I.Z."/>
            <person name="Indrioko S."/>
            <person name="Kosugi Y."/>
            <person name="Izuno A."/>
            <person name="Isagi Y."/>
            <person name="Lee S.L."/>
            <person name="Shimizu K.K."/>
        </authorList>
    </citation>
    <scope>NUCLEOTIDE SEQUENCE [LARGE SCALE GENOMIC DNA]</scope>
    <source>
        <strain evidence="2">214</strain>
    </source>
</reference>
<dbReference type="AlphaFoldDB" id="A0AAV5M420"/>
<gene>
    <name evidence="2" type="ORF">SLEP1_g50610</name>
</gene>
<dbReference type="Proteomes" id="UP001054252">
    <property type="component" value="Unassembled WGS sequence"/>
</dbReference>
<organism evidence="2 3">
    <name type="scientific">Rubroshorea leprosula</name>
    <dbReference type="NCBI Taxonomy" id="152421"/>
    <lineage>
        <taxon>Eukaryota</taxon>
        <taxon>Viridiplantae</taxon>
        <taxon>Streptophyta</taxon>
        <taxon>Embryophyta</taxon>
        <taxon>Tracheophyta</taxon>
        <taxon>Spermatophyta</taxon>
        <taxon>Magnoliopsida</taxon>
        <taxon>eudicotyledons</taxon>
        <taxon>Gunneridae</taxon>
        <taxon>Pentapetalae</taxon>
        <taxon>rosids</taxon>
        <taxon>malvids</taxon>
        <taxon>Malvales</taxon>
        <taxon>Dipterocarpaceae</taxon>
        <taxon>Rubroshorea</taxon>
    </lineage>
</organism>
<comment type="caution">
    <text evidence="2">The sequence shown here is derived from an EMBL/GenBank/DDBJ whole genome shotgun (WGS) entry which is preliminary data.</text>
</comment>
<sequence length="111" mass="12858">MSGGRNNLRRDKYEEKKTAENKSGIHGRFFIKNLILKSRVIIYKPCTTTFLQVQCYFPVFLPRKGEKLTFLLLLLLDRECRGSRSAHVRQQLTLTTNSSTFLATFQGFLPN</sequence>
<name>A0AAV5M420_9ROSI</name>
<evidence type="ECO:0000313" key="2">
    <source>
        <dbReference type="EMBL" id="GKV43302.1"/>
    </source>
</evidence>